<dbReference type="Gene3D" id="3.40.50.150">
    <property type="entry name" value="Vaccinia Virus protein VP39"/>
    <property type="match status" value="1"/>
</dbReference>
<evidence type="ECO:0000313" key="1">
    <source>
        <dbReference type="EMBL" id="EMA37763.1"/>
    </source>
</evidence>
<dbReference type="Proteomes" id="UP000011566">
    <property type="component" value="Unassembled WGS sequence"/>
</dbReference>
<reference evidence="1 2" key="1">
    <citation type="journal article" date="2014" name="PLoS Genet.">
        <title>Phylogenetically driven sequencing of extremely halophilic archaea reveals strategies for static and dynamic osmo-response.</title>
        <authorList>
            <person name="Becker E.A."/>
            <person name="Seitzer P.M."/>
            <person name="Tritt A."/>
            <person name="Larsen D."/>
            <person name="Krusor M."/>
            <person name="Yao A.I."/>
            <person name="Wu D."/>
            <person name="Madern D."/>
            <person name="Eisen J.A."/>
            <person name="Darling A.E."/>
            <person name="Facciotti M.T."/>
        </authorList>
    </citation>
    <scope>NUCLEOTIDE SEQUENCE [LARGE SCALE GENOMIC DNA]</scope>
    <source>
        <strain evidence="1 2">100A6</strain>
    </source>
</reference>
<evidence type="ECO:0000313" key="2">
    <source>
        <dbReference type="Proteomes" id="UP000011566"/>
    </source>
</evidence>
<protein>
    <submittedName>
        <fullName evidence="1">Uncharacterized protein</fullName>
    </submittedName>
</protein>
<gene>
    <name evidence="1" type="ORF">C447_12345</name>
</gene>
<dbReference type="PATRIC" id="fig|1132509.6.peg.2832"/>
<dbReference type="AlphaFoldDB" id="M0LX60"/>
<keyword evidence="2" id="KW-1185">Reference proteome</keyword>
<organism evidence="1 2">
    <name type="scientific">Halococcus hamelinensis 100A6</name>
    <dbReference type="NCBI Taxonomy" id="1132509"/>
    <lineage>
        <taxon>Archaea</taxon>
        <taxon>Methanobacteriati</taxon>
        <taxon>Methanobacteriota</taxon>
        <taxon>Stenosarchaea group</taxon>
        <taxon>Halobacteria</taxon>
        <taxon>Halobacteriales</taxon>
        <taxon>Halococcaceae</taxon>
        <taxon>Halococcus</taxon>
    </lineage>
</organism>
<name>M0LX60_9EURY</name>
<comment type="caution">
    <text evidence="1">The sequence shown here is derived from an EMBL/GenBank/DDBJ whole genome shotgun (WGS) entry which is preliminary data.</text>
</comment>
<proteinExistence type="predicted"/>
<sequence length="88" mass="9894">MRALPLSELIELLANCGLEITNVQTDTLVQNFDDWIDTAQTPNQKAAKAREMIKRDEREDLSGTRPFYQDGELGFVQQTAIAVSRPIS</sequence>
<dbReference type="EMBL" id="AOMB01000033">
    <property type="protein sequence ID" value="EMA37763.1"/>
    <property type="molecule type" value="Genomic_DNA"/>
</dbReference>
<dbReference type="InterPro" id="IPR029063">
    <property type="entry name" value="SAM-dependent_MTases_sf"/>
</dbReference>
<dbReference type="eggNOG" id="arCOG01792">
    <property type="taxonomic scope" value="Archaea"/>
</dbReference>
<accession>M0LX60</accession>